<evidence type="ECO:0000313" key="3">
    <source>
        <dbReference type="Proteomes" id="UP001597497"/>
    </source>
</evidence>
<dbReference type="RefSeq" id="WP_379928961.1">
    <property type="nucleotide sequence ID" value="NZ_JBHUMM010000011.1"/>
</dbReference>
<proteinExistence type="predicted"/>
<accession>A0ABW5R9A0</accession>
<feature type="compositionally biased region" description="Basic and acidic residues" evidence="1">
    <location>
        <begin position="38"/>
        <end position="58"/>
    </location>
</feature>
<comment type="caution">
    <text evidence="2">The sequence shown here is derived from an EMBL/GenBank/DDBJ whole genome shotgun (WGS) entry which is preliminary data.</text>
</comment>
<protein>
    <recommendedName>
        <fullName evidence="4">Cold-shock protein</fullName>
    </recommendedName>
</protein>
<sequence length="58" mass="6633">MSESSSRLKKWFSKPSKNKKACCSVEFEEVDPNVSQDRNQDKGKVNKGKNIDKEISEN</sequence>
<feature type="region of interest" description="Disordered" evidence="1">
    <location>
        <begin position="1"/>
        <end position="20"/>
    </location>
</feature>
<organism evidence="2 3">
    <name type="scientific">Marinicrinis sediminis</name>
    <dbReference type="NCBI Taxonomy" id="1652465"/>
    <lineage>
        <taxon>Bacteria</taxon>
        <taxon>Bacillati</taxon>
        <taxon>Bacillota</taxon>
        <taxon>Bacilli</taxon>
        <taxon>Bacillales</taxon>
        <taxon>Paenibacillaceae</taxon>
    </lineage>
</organism>
<dbReference type="Proteomes" id="UP001597497">
    <property type="component" value="Unassembled WGS sequence"/>
</dbReference>
<reference evidence="3" key="1">
    <citation type="journal article" date="2019" name="Int. J. Syst. Evol. Microbiol.">
        <title>The Global Catalogue of Microorganisms (GCM) 10K type strain sequencing project: providing services to taxonomists for standard genome sequencing and annotation.</title>
        <authorList>
            <consortium name="The Broad Institute Genomics Platform"/>
            <consortium name="The Broad Institute Genome Sequencing Center for Infectious Disease"/>
            <person name="Wu L."/>
            <person name="Ma J."/>
        </authorList>
    </citation>
    <scope>NUCLEOTIDE SEQUENCE [LARGE SCALE GENOMIC DNA]</scope>
    <source>
        <strain evidence="3">KCTC 33676</strain>
    </source>
</reference>
<evidence type="ECO:0008006" key="4">
    <source>
        <dbReference type="Google" id="ProtNLM"/>
    </source>
</evidence>
<evidence type="ECO:0000313" key="2">
    <source>
        <dbReference type="EMBL" id="MFD2671488.1"/>
    </source>
</evidence>
<evidence type="ECO:0000256" key="1">
    <source>
        <dbReference type="SAM" id="MobiDB-lite"/>
    </source>
</evidence>
<keyword evidence="3" id="KW-1185">Reference proteome</keyword>
<gene>
    <name evidence="2" type="ORF">ACFSUC_07700</name>
</gene>
<feature type="compositionally biased region" description="Basic residues" evidence="1">
    <location>
        <begin position="7"/>
        <end position="20"/>
    </location>
</feature>
<feature type="region of interest" description="Disordered" evidence="1">
    <location>
        <begin position="30"/>
        <end position="58"/>
    </location>
</feature>
<name>A0ABW5R9A0_9BACL</name>
<dbReference type="EMBL" id="JBHUMM010000011">
    <property type="protein sequence ID" value="MFD2671488.1"/>
    <property type="molecule type" value="Genomic_DNA"/>
</dbReference>